<feature type="transmembrane region" description="Helical" evidence="11">
    <location>
        <begin position="475"/>
        <end position="495"/>
    </location>
</feature>
<keyword evidence="5 11" id="KW-1133">Transmembrane helix</keyword>
<evidence type="ECO:0000256" key="1">
    <source>
        <dbReference type="ARBA" id="ARBA00004141"/>
    </source>
</evidence>
<dbReference type="PANTHER" id="PTHR11616:SF321">
    <property type="entry name" value="SODIUM-DEPENDENT NUTRIENT AMINO ACID TRANSPORTER 1-RELATED"/>
    <property type="match status" value="1"/>
</dbReference>
<dbReference type="EMBL" id="CAJNRE010000114">
    <property type="protein sequence ID" value="CAF1919786.1"/>
    <property type="molecule type" value="Genomic_DNA"/>
</dbReference>
<feature type="binding site" evidence="8">
    <location>
        <position position="33"/>
    </location>
    <ligand>
        <name>Na(+)</name>
        <dbReference type="ChEBI" id="CHEBI:29101"/>
        <label>1</label>
    </ligand>
</feature>
<gene>
    <name evidence="12" type="ORF">MBJ925_LOCUS1776</name>
</gene>
<keyword evidence="7" id="KW-0325">Glycoprotein</keyword>
<feature type="binding site" evidence="8">
    <location>
        <position position="369"/>
    </location>
    <ligand>
        <name>Na(+)</name>
        <dbReference type="ChEBI" id="CHEBI:29101"/>
        <label>1</label>
    </ligand>
</feature>
<dbReference type="PROSITE" id="PS50267">
    <property type="entry name" value="NA_NEUROTRAN_SYMP_3"/>
    <property type="match status" value="1"/>
</dbReference>
<organism evidence="12 13">
    <name type="scientific">Rotaria magnacalcarata</name>
    <dbReference type="NCBI Taxonomy" id="392030"/>
    <lineage>
        <taxon>Eukaryota</taxon>
        <taxon>Metazoa</taxon>
        <taxon>Spiralia</taxon>
        <taxon>Gnathifera</taxon>
        <taxon>Rotifera</taxon>
        <taxon>Eurotatoria</taxon>
        <taxon>Bdelloidea</taxon>
        <taxon>Philodinida</taxon>
        <taxon>Philodinidae</taxon>
        <taxon>Rotaria</taxon>
    </lineage>
</organism>
<feature type="transmembrane region" description="Helical" evidence="11">
    <location>
        <begin position="355"/>
        <end position="378"/>
    </location>
</feature>
<dbReference type="Pfam" id="PF00209">
    <property type="entry name" value="SNF"/>
    <property type="match status" value="1"/>
</dbReference>
<keyword evidence="8" id="KW-0479">Metal-binding</keyword>
<dbReference type="GO" id="GO:0005283">
    <property type="term" value="F:amino acid:sodium symporter activity"/>
    <property type="evidence" value="ECO:0007669"/>
    <property type="project" value="TreeGrafter"/>
</dbReference>
<reference evidence="12" key="1">
    <citation type="submission" date="2021-02" db="EMBL/GenBank/DDBJ databases">
        <authorList>
            <person name="Nowell W R."/>
        </authorList>
    </citation>
    <scope>NUCLEOTIDE SEQUENCE</scope>
</reference>
<proteinExistence type="inferred from homology"/>
<protein>
    <recommendedName>
        <fullName evidence="10">Transporter</fullName>
    </recommendedName>
</protein>
<feature type="transmembrane region" description="Helical" evidence="11">
    <location>
        <begin position="538"/>
        <end position="559"/>
    </location>
</feature>
<feature type="transmembrane region" description="Helical" evidence="11">
    <location>
        <begin position="435"/>
        <end position="454"/>
    </location>
</feature>
<evidence type="ECO:0000256" key="8">
    <source>
        <dbReference type="PIRSR" id="PIRSR600175-1"/>
    </source>
</evidence>
<dbReference type="GO" id="GO:0089718">
    <property type="term" value="P:amino acid import across plasma membrane"/>
    <property type="evidence" value="ECO:0007669"/>
    <property type="project" value="TreeGrafter"/>
</dbReference>
<evidence type="ECO:0000256" key="5">
    <source>
        <dbReference type="ARBA" id="ARBA00022989"/>
    </source>
</evidence>
<comment type="caution">
    <text evidence="12">The sequence shown here is derived from an EMBL/GenBank/DDBJ whole genome shotgun (WGS) entry which is preliminary data.</text>
</comment>
<dbReference type="Proteomes" id="UP000663824">
    <property type="component" value="Unassembled WGS sequence"/>
</dbReference>
<dbReference type="AlphaFoldDB" id="A0A816KSH8"/>
<accession>A0A816KSH8</accession>
<feature type="binding site" evidence="8">
    <location>
        <position position="28"/>
    </location>
    <ligand>
        <name>Na(+)</name>
        <dbReference type="ChEBI" id="CHEBI:29101"/>
        <label>1</label>
    </ligand>
</feature>
<evidence type="ECO:0000313" key="13">
    <source>
        <dbReference type="Proteomes" id="UP000663824"/>
    </source>
</evidence>
<dbReference type="PANTHER" id="PTHR11616">
    <property type="entry name" value="SODIUM/CHLORIDE DEPENDENT TRANSPORTER"/>
    <property type="match status" value="1"/>
</dbReference>
<evidence type="ECO:0000256" key="7">
    <source>
        <dbReference type="ARBA" id="ARBA00023180"/>
    </source>
</evidence>
<feature type="transmembrane region" description="Helical" evidence="11">
    <location>
        <begin position="20"/>
        <end position="37"/>
    </location>
</feature>
<dbReference type="PROSITE" id="PS00754">
    <property type="entry name" value="NA_NEUROTRAN_SYMP_2"/>
    <property type="match status" value="1"/>
</dbReference>
<dbReference type="InterPro" id="IPR037272">
    <property type="entry name" value="SNS_sf"/>
</dbReference>
<evidence type="ECO:0000256" key="3">
    <source>
        <dbReference type="ARBA" id="ARBA00022448"/>
    </source>
</evidence>
<evidence type="ECO:0000256" key="4">
    <source>
        <dbReference type="ARBA" id="ARBA00022692"/>
    </source>
</evidence>
<comment type="subcellular location">
    <subcellularLocation>
        <location evidence="1">Membrane</location>
        <topology evidence="1">Multi-pass membrane protein</topology>
    </subcellularLocation>
</comment>
<dbReference type="GO" id="GO:0046872">
    <property type="term" value="F:metal ion binding"/>
    <property type="evidence" value="ECO:0007669"/>
    <property type="project" value="UniProtKB-KW"/>
</dbReference>
<feature type="transmembrane region" description="Helical" evidence="11">
    <location>
        <begin position="114"/>
        <end position="135"/>
    </location>
</feature>
<keyword evidence="10" id="KW-0769">Symport</keyword>
<feature type="transmembrane region" description="Helical" evidence="11">
    <location>
        <begin position="49"/>
        <end position="67"/>
    </location>
</feature>
<name>A0A816KSH8_9BILA</name>
<evidence type="ECO:0000313" key="12">
    <source>
        <dbReference type="EMBL" id="CAF1919786.1"/>
    </source>
</evidence>
<feature type="binding site" evidence="8">
    <location>
        <position position="29"/>
    </location>
    <ligand>
        <name>Na(+)</name>
        <dbReference type="ChEBI" id="CHEBI:29101"/>
        <label>1</label>
    </ligand>
</feature>
<feature type="transmembrane region" description="Helical" evidence="11">
    <location>
        <begin position="399"/>
        <end position="423"/>
    </location>
</feature>
<dbReference type="GO" id="GO:0005886">
    <property type="term" value="C:plasma membrane"/>
    <property type="evidence" value="ECO:0007669"/>
    <property type="project" value="TreeGrafter"/>
</dbReference>
<keyword evidence="6 11" id="KW-0472">Membrane</keyword>
<evidence type="ECO:0000256" key="2">
    <source>
        <dbReference type="ARBA" id="ARBA00006459"/>
    </source>
</evidence>
<feature type="binding site" evidence="8">
    <location>
        <position position="373"/>
    </location>
    <ligand>
        <name>Na(+)</name>
        <dbReference type="ChEBI" id="CHEBI:29101"/>
        <label>1</label>
    </ligand>
</feature>
<keyword evidence="9" id="KW-1015">Disulfide bond</keyword>
<dbReference type="InterPro" id="IPR000175">
    <property type="entry name" value="Na/ntran_symport"/>
</dbReference>
<keyword evidence="8" id="KW-0915">Sodium</keyword>
<dbReference type="PRINTS" id="PR00176">
    <property type="entry name" value="NANEUSMPORT"/>
</dbReference>
<dbReference type="PROSITE" id="PS00610">
    <property type="entry name" value="NA_NEUROTRAN_SYMP_1"/>
    <property type="match status" value="1"/>
</dbReference>
<feature type="disulfide bond" evidence="9">
    <location>
        <begin position="131"/>
        <end position="140"/>
    </location>
</feature>
<feature type="transmembrane region" description="Helical" evidence="11">
    <location>
        <begin position="217"/>
        <end position="241"/>
    </location>
</feature>
<evidence type="ECO:0000256" key="9">
    <source>
        <dbReference type="PIRSR" id="PIRSR600175-2"/>
    </source>
</evidence>
<keyword evidence="4 10" id="KW-0812">Transmembrane</keyword>
<comment type="similarity">
    <text evidence="2 10">Belongs to the sodium:neurotransmitter symporter (SNF) (TC 2.A.22) family.</text>
</comment>
<feature type="transmembrane region" description="Helical" evidence="11">
    <location>
        <begin position="298"/>
        <end position="319"/>
    </location>
</feature>
<feature type="transmembrane region" description="Helical" evidence="11">
    <location>
        <begin position="507"/>
        <end position="526"/>
    </location>
</feature>
<keyword evidence="3 10" id="KW-0813">Transport</keyword>
<dbReference type="SUPFAM" id="SSF161070">
    <property type="entry name" value="SNF-like"/>
    <property type="match status" value="1"/>
</dbReference>
<feature type="transmembrane region" description="Helical" evidence="11">
    <location>
        <begin position="186"/>
        <end position="205"/>
    </location>
</feature>
<evidence type="ECO:0000256" key="11">
    <source>
        <dbReference type="SAM" id="Phobius"/>
    </source>
</evidence>
<sequence>MGASELSAPERKQWTNPVEFFLTLVAFAVGLGNVWRFPYLCFKNGGGAFLIPYTFMLIFIGAPVFYLELTLGQFTSAGPLVVWKVNPLLRGIGYASLATNCFLALYYNVLIAYCFYYLIASFQLVVPWSTCGNWWNTPLCTDQRTLANLSRIDLDLIKNMTTSPSEEYFYRRVLQITNGVENLDGIVTHLAVALAVAWLICFLALSKGVQSLGKIAYFTALFPYVMLTVLIIRGATLSGAIEGVKFYMGTVNLSVLKNPSVWKEACTQVFYALSCCSGGLIAMSSFNNFNNNVYRDTISICLVTWFTSIFGGFAIFTVLGHMATKMGVSVADVAKGGPGLAFVVFPEGLSMMPFAPLWCVLFFLMMCTLGFGSEFSIMETVMASIIDEFKTYLNTPKKIIIFRFCISLLFFLLGLSMVTRGGLYVLNIIDQYLGGFPWLIIGVVELFCIAWVYGVENFCDDIALMIGENRRPGKFWKICWQYISPLILIVIIFSFHQFMHEIHDTYVYLYICFYLQFTIVFSSLFYQEVTLDDYTYPSWALALGWIVVIACLGWLPYIFTVEICRRGTWGIIKEARLPHADWGPAREEHRQLSMRYANKNDPKQLSMQTLSTIDAGDTFDLDSAAIEVIAASPKLYVKRLSDVSTTRF</sequence>
<evidence type="ECO:0000256" key="10">
    <source>
        <dbReference type="RuleBase" id="RU003732"/>
    </source>
</evidence>
<feature type="transmembrane region" description="Helical" evidence="11">
    <location>
        <begin position="269"/>
        <end position="286"/>
    </location>
</feature>
<evidence type="ECO:0000256" key="6">
    <source>
        <dbReference type="ARBA" id="ARBA00023136"/>
    </source>
</evidence>